<feature type="domain" description="2EXR" evidence="1">
    <location>
        <begin position="11"/>
        <end position="99"/>
    </location>
</feature>
<dbReference type="Proteomes" id="UP000215127">
    <property type="component" value="Chromosome 3"/>
</dbReference>
<evidence type="ECO:0000259" key="1">
    <source>
        <dbReference type="Pfam" id="PF20150"/>
    </source>
</evidence>
<gene>
    <name evidence="2" type="ORF">ZT3D7_G4100</name>
</gene>
<keyword evidence="3" id="KW-1185">Reference proteome</keyword>
<evidence type="ECO:0000313" key="3">
    <source>
        <dbReference type="Proteomes" id="UP000215127"/>
    </source>
</evidence>
<dbReference type="InterPro" id="IPR045518">
    <property type="entry name" value="2EXR"/>
</dbReference>
<dbReference type="AlphaFoldDB" id="A0A1X7RP06"/>
<protein>
    <recommendedName>
        <fullName evidence="1">2EXR domain-containing protein</fullName>
    </recommendedName>
</protein>
<proteinExistence type="predicted"/>
<name>A0A1X7RP06_ZYMT9</name>
<organism evidence="2 3">
    <name type="scientific">Zymoseptoria tritici (strain ST99CH_3D7)</name>
    <dbReference type="NCBI Taxonomy" id="1276538"/>
    <lineage>
        <taxon>Eukaryota</taxon>
        <taxon>Fungi</taxon>
        <taxon>Dikarya</taxon>
        <taxon>Ascomycota</taxon>
        <taxon>Pezizomycotina</taxon>
        <taxon>Dothideomycetes</taxon>
        <taxon>Dothideomycetidae</taxon>
        <taxon>Mycosphaerellales</taxon>
        <taxon>Mycosphaerellaceae</taxon>
        <taxon>Zymoseptoria</taxon>
    </lineage>
</organism>
<sequence length="307" mass="34191">MSSTPALTGSSFGLLPTELRLSIWEYALHRESVVQLNLAETDINSGSSTPDPSKTASSTVKDGLELNVYPSSEDGRLAKKVPSILALAQTCRQLRYEAMPIFLEANSFIAHCPIFDNSNGHGEVKSTSVEGIRKQIQGWLRSLDDEVEDWSSRVNNLTLDLGVWQICGCKSSSQALVDALIGFSAEFPPRIKRTLKVRIAVQWRAICPCCERGTDDESTWPFKFEIERGNSDAFFQAVIKTCEGKAEWILKRQGICGRTRVAWLMQLERTSARLVEFFGDLKRSGELWMGEECSGVVGEVEDAEYHS</sequence>
<dbReference type="PANTHER" id="PTHR38790">
    <property type="entry name" value="2EXR DOMAIN-CONTAINING PROTEIN-RELATED"/>
    <property type="match status" value="1"/>
</dbReference>
<accession>A0A1X7RP06</accession>
<dbReference type="Pfam" id="PF20150">
    <property type="entry name" value="2EXR"/>
    <property type="match status" value="1"/>
</dbReference>
<reference evidence="2 3" key="1">
    <citation type="submission" date="2016-06" db="EMBL/GenBank/DDBJ databases">
        <authorList>
            <person name="Kjaerup R.B."/>
            <person name="Dalgaard T.S."/>
            <person name="Juul-Madsen H.R."/>
        </authorList>
    </citation>
    <scope>NUCLEOTIDE SEQUENCE [LARGE SCALE GENOMIC DNA]</scope>
</reference>
<dbReference type="EMBL" id="LT853694">
    <property type="protein sequence ID" value="SMQ48950.1"/>
    <property type="molecule type" value="Genomic_DNA"/>
</dbReference>
<evidence type="ECO:0000313" key="2">
    <source>
        <dbReference type="EMBL" id="SMQ48950.1"/>
    </source>
</evidence>